<evidence type="ECO:0000313" key="4">
    <source>
        <dbReference type="Proteomes" id="UP000195981"/>
    </source>
</evidence>
<dbReference type="InterPro" id="IPR036610">
    <property type="entry name" value="PEBP-like_sf"/>
</dbReference>
<protein>
    <submittedName>
        <fullName evidence="3">Phospholipid-binding protein</fullName>
    </submittedName>
</protein>
<dbReference type="EMBL" id="FWFG01000064">
    <property type="protein sequence ID" value="SLM91844.1"/>
    <property type="molecule type" value="Genomic_DNA"/>
</dbReference>
<dbReference type="PANTHER" id="PTHR30289">
    <property type="entry name" value="UNCHARACTERIZED PROTEIN YBCL-RELATED"/>
    <property type="match status" value="1"/>
</dbReference>
<dbReference type="Gene3D" id="3.90.280.10">
    <property type="entry name" value="PEBP-like"/>
    <property type="match status" value="1"/>
</dbReference>
<dbReference type="Pfam" id="PF01161">
    <property type="entry name" value="PBP"/>
    <property type="match status" value="1"/>
</dbReference>
<organism evidence="3 4">
    <name type="scientific">Brachybacterium nesterenkovii</name>
    <dbReference type="NCBI Taxonomy" id="47847"/>
    <lineage>
        <taxon>Bacteria</taxon>
        <taxon>Bacillati</taxon>
        <taxon>Actinomycetota</taxon>
        <taxon>Actinomycetes</taxon>
        <taxon>Micrococcales</taxon>
        <taxon>Dermabacteraceae</taxon>
        <taxon>Brachybacterium</taxon>
    </lineage>
</organism>
<dbReference type="Proteomes" id="UP000195981">
    <property type="component" value="Unassembled WGS sequence"/>
</dbReference>
<dbReference type="RefSeq" id="WP_087104010.1">
    <property type="nucleotide sequence ID" value="NZ_FWFG01000064.1"/>
</dbReference>
<evidence type="ECO:0000313" key="3">
    <source>
        <dbReference type="EMBL" id="SLM91844.1"/>
    </source>
</evidence>
<feature type="region of interest" description="Disordered" evidence="2">
    <location>
        <begin position="17"/>
        <end position="41"/>
    </location>
</feature>
<gene>
    <name evidence="3" type="ORF">FM110_07110</name>
</gene>
<reference evidence="3 4" key="1">
    <citation type="submission" date="2017-02" db="EMBL/GenBank/DDBJ databases">
        <authorList>
            <person name="Peterson S.W."/>
        </authorList>
    </citation>
    <scope>NUCLEOTIDE SEQUENCE [LARGE SCALE GENOMIC DNA]</scope>
    <source>
        <strain evidence="3 4">CIP104813</strain>
    </source>
</reference>
<dbReference type="OrthoDB" id="9797506at2"/>
<accession>A0A1X6X0F0</accession>
<dbReference type="PANTHER" id="PTHR30289:SF12">
    <property type="entry name" value="UPF0098 PROTEIN YBHB"/>
    <property type="match status" value="1"/>
</dbReference>
<dbReference type="SUPFAM" id="SSF49777">
    <property type="entry name" value="PEBP-like"/>
    <property type="match status" value="1"/>
</dbReference>
<dbReference type="NCBIfam" id="TIGR00481">
    <property type="entry name" value="YbhB/YbcL family Raf kinase inhibitor-like protein"/>
    <property type="match status" value="1"/>
</dbReference>
<dbReference type="InterPro" id="IPR008914">
    <property type="entry name" value="PEBP"/>
</dbReference>
<comment type="similarity">
    <text evidence="1">Belongs to the UPF0098 family.</text>
</comment>
<evidence type="ECO:0000256" key="2">
    <source>
        <dbReference type="SAM" id="MobiDB-lite"/>
    </source>
</evidence>
<proteinExistence type="inferred from homology"/>
<dbReference type="InterPro" id="IPR005247">
    <property type="entry name" value="YbhB_YbcL/LppC-like"/>
</dbReference>
<keyword evidence="4" id="KW-1185">Reference proteome</keyword>
<evidence type="ECO:0000256" key="1">
    <source>
        <dbReference type="ARBA" id="ARBA00007120"/>
    </source>
</evidence>
<name>A0A1X6X0F0_9MICO</name>
<dbReference type="AlphaFoldDB" id="A0A1X6X0F0"/>
<dbReference type="CDD" id="cd00865">
    <property type="entry name" value="PEBP_bact_arch"/>
    <property type="match status" value="1"/>
</dbReference>
<sequence>MTQNTFTLTSSAVPDGSVLAHDQVGEPAGGPSISPDLSWSGAPEGTRSFAITCYDPDAPTGSGFWHWIAWDIPASTTSLPAGLPRDADGLVQGVSDAGEPGYTGAFPPAGEEHRYVFTVHALPVETLGVDAEAPHVQARFAIHTQALASASVTATYRADD</sequence>